<reference evidence="1" key="1">
    <citation type="submission" date="2014-12" db="EMBL/GenBank/DDBJ databases">
        <title>Insight into the proteome of Arion vulgaris.</title>
        <authorList>
            <person name="Aradska J."/>
            <person name="Bulat T."/>
            <person name="Smidak R."/>
            <person name="Sarate P."/>
            <person name="Gangsoo J."/>
            <person name="Sialana F."/>
            <person name="Bilban M."/>
            <person name="Lubec G."/>
        </authorList>
    </citation>
    <scope>NUCLEOTIDE SEQUENCE</scope>
    <source>
        <tissue evidence="1">Skin</tissue>
    </source>
</reference>
<proteinExistence type="predicted"/>
<dbReference type="AlphaFoldDB" id="A0A0B6YY73"/>
<name>A0A0B6YY73_9EUPU</name>
<organism evidence="1">
    <name type="scientific">Arion vulgaris</name>
    <dbReference type="NCBI Taxonomy" id="1028688"/>
    <lineage>
        <taxon>Eukaryota</taxon>
        <taxon>Metazoa</taxon>
        <taxon>Spiralia</taxon>
        <taxon>Lophotrochozoa</taxon>
        <taxon>Mollusca</taxon>
        <taxon>Gastropoda</taxon>
        <taxon>Heterobranchia</taxon>
        <taxon>Euthyneura</taxon>
        <taxon>Panpulmonata</taxon>
        <taxon>Eupulmonata</taxon>
        <taxon>Stylommatophora</taxon>
        <taxon>Helicina</taxon>
        <taxon>Arionoidea</taxon>
        <taxon>Arionidae</taxon>
        <taxon>Arion</taxon>
    </lineage>
</organism>
<evidence type="ECO:0000313" key="1">
    <source>
        <dbReference type="EMBL" id="CEK61309.1"/>
    </source>
</evidence>
<feature type="non-terminal residue" evidence="1">
    <location>
        <position position="1"/>
    </location>
</feature>
<feature type="non-terminal residue" evidence="1">
    <location>
        <position position="81"/>
    </location>
</feature>
<sequence length="81" mass="9333">SIRVFDEGWVSSRNKLRRQNNIRTKEPELIVGKGERFSEEILRKIEGIKQENSENQENVDVEVEGVADDVLSSLKGNNYNE</sequence>
<dbReference type="EMBL" id="HACG01014444">
    <property type="protein sequence ID" value="CEK61309.1"/>
    <property type="molecule type" value="Transcribed_RNA"/>
</dbReference>
<protein>
    <submittedName>
        <fullName evidence="1">Uncharacterized protein</fullName>
    </submittedName>
</protein>
<accession>A0A0B6YY73</accession>
<gene>
    <name evidence="1" type="primary">ORF41908</name>
</gene>